<evidence type="ECO:0000259" key="6">
    <source>
        <dbReference type="PROSITE" id="PS50111"/>
    </source>
</evidence>
<evidence type="ECO:0000256" key="4">
    <source>
        <dbReference type="PROSITE-ProRule" id="PRU00284"/>
    </source>
</evidence>
<keyword evidence="9" id="KW-1185">Reference proteome</keyword>
<organism evidence="8 9">
    <name type="scientific">Neptunicella marina</name>
    <dbReference type="NCBI Taxonomy" id="2125989"/>
    <lineage>
        <taxon>Bacteria</taxon>
        <taxon>Pseudomonadati</taxon>
        <taxon>Pseudomonadota</taxon>
        <taxon>Gammaproteobacteria</taxon>
        <taxon>Alteromonadales</taxon>
        <taxon>Alteromonadaceae</taxon>
        <taxon>Neptunicella</taxon>
    </lineage>
</organism>
<dbReference type="Pfam" id="PF13682">
    <property type="entry name" value="CZB"/>
    <property type="match status" value="1"/>
</dbReference>
<dbReference type="InterPro" id="IPR003660">
    <property type="entry name" value="HAMP_dom"/>
</dbReference>
<protein>
    <submittedName>
        <fullName evidence="8">CZB domain-containing protein</fullName>
    </submittedName>
</protein>
<dbReference type="Proteomes" id="UP000601768">
    <property type="component" value="Unassembled WGS sequence"/>
</dbReference>
<keyword evidence="5" id="KW-1133">Transmembrane helix</keyword>
<dbReference type="PROSITE" id="PS50885">
    <property type="entry name" value="HAMP"/>
    <property type="match status" value="1"/>
</dbReference>
<proteinExistence type="inferred from homology"/>
<dbReference type="EMBL" id="JACNEP010000007">
    <property type="protein sequence ID" value="MBC3766248.1"/>
    <property type="molecule type" value="Genomic_DNA"/>
</dbReference>
<dbReference type="RefSeq" id="WP_186506778.1">
    <property type="nucleotide sequence ID" value="NZ_JACNEP010000007.1"/>
</dbReference>
<evidence type="ECO:0000256" key="5">
    <source>
        <dbReference type="SAM" id="Phobius"/>
    </source>
</evidence>
<comment type="subcellular location">
    <subcellularLocation>
        <location evidence="1">Membrane</location>
    </subcellularLocation>
</comment>
<dbReference type="GO" id="GO:0007165">
    <property type="term" value="P:signal transduction"/>
    <property type="evidence" value="ECO:0007669"/>
    <property type="project" value="UniProtKB-KW"/>
</dbReference>
<feature type="domain" description="Methyl-accepting transducer" evidence="6">
    <location>
        <begin position="185"/>
        <end position="382"/>
    </location>
</feature>
<feature type="transmembrane region" description="Helical" evidence="5">
    <location>
        <begin position="43"/>
        <end position="61"/>
    </location>
</feature>
<evidence type="ECO:0000256" key="2">
    <source>
        <dbReference type="ARBA" id="ARBA00023224"/>
    </source>
</evidence>
<dbReference type="InterPro" id="IPR025991">
    <property type="entry name" value="Chemoreceptor_zinc-bind_dom"/>
</dbReference>
<keyword evidence="2 4" id="KW-0807">Transducer</keyword>
<accession>A0A8J6IV76</accession>
<dbReference type="Gene3D" id="1.10.287.950">
    <property type="entry name" value="Methyl-accepting chemotaxis protein"/>
    <property type="match status" value="1"/>
</dbReference>
<evidence type="ECO:0000259" key="7">
    <source>
        <dbReference type="PROSITE" id="PS50885"/>
    </source>
</evidence>
<evidence type="ECO:0000313" key="9">
    <source>
        <dbReference type="Proteomes" id="UP000601768"/>
    </source>
</evidence>
<feature type="transmembrane region" description="Helical" evidence="5">
    <location>
        <begin position="17"/>
        <end position="37"/>
    </location>
</feature>
<dbReference type="Gene3D" id="1.20.120.1530">
    <property type="match status" value="1"/>
</dbReference>
<evidence type="ECO:0000256" key="3">
    <source>
        <dbReference type="ARBA" id="ARBA00029447"/>
    </source>
</evidence>
<comment type="similarity">
    <text evidence="3">Belongs to the methyl-accepting chemotaxis (MCP) protein family.</text>
</comment>
<dbReference type="SUPFAM" id="SSF58104">
    <property type="entry name" value="Methyl-accepting chemotaxis protein (MCP) signaling domain"/>
    <property type="match status" value="1"/>
</dbReference>
<feature type="domain" description="HAMP" evidence="7">
    <location>
        <begin position="64"/>
        <end position="117"/>
    </location>
</feature>
<evidence type="ECO:0000256" key="1">
    <source>
        <dbReference type="ARBA" id="ARBA00004370"/>
    </source>
</evidence>
<dbReference type="Gene3D" id="1.20.120.30">
    <property type="entry name" value="Aspartate receptor, ligand-binding domain"/>
    <property type="match status" value="1"/>
</dbReference>
<keyword evidence="5" id="KW-0472">Membrane</keyword>
<name>A0A8J6IV76_9ALTE</name>
<dbReference type="AlphaFoldDB" id="A0A8J6IV76"/>
<dbReference type="InterPro" id="IPR004089">
    <property type="entry name" value="MCPsignal_dom"/>
</dbReference>
<keyword evidence="5" id="KW-0812">Transmembrane</keyword>
<dbReference type="Pfam" id="PF00015">
    <property type="entry name" value="MCPsignal"/>
    <property type="match status" value="1"/>
</dbReference>
<dbReference type="GO" id="GO:0016020">
    <property type="term" value="C:membrane"/>
    <property type="evidence" value="ECO:0007669"/>
    <property type="project" value="UniProtKB-SubCell"/>
</dbReference>
<dbReference type="SMART" id="SM00283">
    <property type="entry name" value="MA"/>
    <property type="match status" value="1"/>
</dbReference>
<evidence type="ECO:0000313" key="8">
    <source>
        <dbReference type="EMBL" id="MBC3766248.1"/>
    </source>
</evidence>
<sequence length="492" mass="54860">MTTNNISRNIPFLKQKFLIVCFIFVFFVLLAVAIQLFDHGFSLHTFLIPLITIGFAYYANFHNNRTLAVVDKIKDTLNAAREGDTQARITDTRGMGEIGQVAWAVNDLLDIVEVTIKELSSSFQRASNHEFFRKGFEQGLPAEFAASMVNVNKAINAMENAYNFSRQNRLMSELHHLNTGKLIFNLKNSQKELTELSDCMEDVLEIANTSREGAQKSQTTVAGLKNSLVDVNDRMTSVESAARHLGDESVRISETIKIITEIAEQINLLALNASIEAARAGEAGRGFAVVADEVRSLADRTRNSTAEISNIINNLRESIDSMVSQTLAVSGQSQQIGEDVISFQQNFDHFAEASQSTIDLMNETKDRAFSSLVNLDHVIYKQNGYIALEKGGEGEESNAVKVNHFSCRLGKWYYEGEGKNRFEGLPAYKELESHHAKVHNHTHRAIELVKGDWMGSDDVLQSIVDNIGKAEDSSKDVIGCINDLVRQKYAKR</sequence>
<dbReference type="GO" id="GO:0006935">
    <property type="term" value="P:chemotaxis"/>
    <property type="evidence" value="ECO:0007669"/>
    <property type="project" value="UniProtKB-ARBA"/>
</dbReference>
<dbReference type="PANTHER" id="PTHR32089">
    <property type="entry name" value="METHYL-ACCEPTING CHEMOTAXIS PROTEIN MCPB"/>
    <property type="match status" value="1"/>
</dbReference>
<dbReference type="PROSITE" id="PS50111">
    <property type="entry name" value="CHEMOTAXIS_TRANSDUC_2"/>
    <property type="match status" value="1"/>
</dbReference>
<comment type="caution">
    <text evidence="8">The sequence shown here is derived from an EMBL/GenBank/DDBJ whole genome shotgun (WGS) entry which is preliminary data.</text>
</comment>
<dbReference type="PANTHER" id="PTHR32089:SF112">
    <property type="entry name" value="LYSOZYME-LIKE PROTEIN-RELATED"/>
    <property type="match status" value="1"/>
</dbReference>
<gene>
    <name evidence="8" type="ORF">H8B19_10175</name>
</gene>
<reference evidence="8" key="1">
    <citation type="journal article" date="2018" name="Int. J. Syst. Evol. Microbiol.">
        <title>Neptunicella marina gen. nov., sp. nov., isolated from surface seawater.</title>
        <authorList>
            <person name="Liu X."/>
            <person name="Lai Q."/>
            <person name="Du Y."/>
            <person name="Zhang X."/>
            <person name="Liu Z."/>
            <person name="Sun F."/>
            <person name="Shao Z."/>
        </authorList>
    </citation>
    <scope>NUCLEOTIDE SEQUENCE</scope>
    <source>
        <strain evidence="8">S27-2</strain>
    </source>
</reference>
<reference evidence="8" key="2">
    <citation type="submission" date="2020-08" db="EMBL/GenBank/DDBJ databases">
        <authorList>
            <person name="Lai Q."/>
        </authorList>
    </citation>
    <scope>NUCLEOTIDE SEQUENCE</scope>
    <source>
        <strain evidence="8">S27-2</strain>
    </source>
</reference>